<reference evidence="11" key="1">
    <citation type="journal article" date="2020" name="Stud. Mycol.">
        <title>101 Dothideomycetes genomes: a test case for predicting lifestyles and emergence of pathogens.</title>
        <authorList>
            <person name="Haridas S."/>
            <person name="Albert R."/>
            <person name="Binder M."/>
            <person name="Bloem J."/>
            <person name="Labutti K."/>
            <person name="Salamov A."/>
            <person name="Andreopoulos B."/>
            <person name="Baker S."/>
            <person name="Barry K."/>
            <person name="Bills G."/>
            <person name="Bluhm B."/>
            <person name="Cannon C."/>
            <person name="Castanera R."/>
            <person name="Culley D."/>
            <person name="Daum C."/>
            <person name="Ezra D."/>
            <person name="Gonzalez J."/>
            <person name="Henrissat B."/>
            <person name="Kuo A."/>
            <person name="Liang C."/>
            <person name="Lipzen A."/>
            <person name="Lutzoni F."/>
            <person name="Magnuson J."/>
            <person name="Mondo S."/>
            <person name="Nolan M."/>
            <person name="Ohm R."/>
            <person name="Pangilinan J."/>
            <person name="Park H.-J."/>
            <person name="Ramirez L."/>
            <person name="Alfaro M."/>
            <person name="Sun H."/>
            <person name="Tritt A."/>
            <person name="Yoshinaga Y."/>
            <person name="Zwiers L.-H."/>
            <person name="Turgeon B."/>
            <person name="Goodwin S."/>
            <person name="Spatafora J."/>
            <person name="Crous P."/>
            <person name="Grigoriev I."/>
        </authorList>
    </citation>
    <scope>NUCLEOTIDE SEQUENCE</scope>
    <source>
        <strain evidence="11">CBS 113389</strain>
    </source>
</reference>
<gene>
    <name evidence="11" type="ORF">BDY17DRAFT_294764</name>
</gene>
<dbReference type="NCBIfam" id="TIGR00879">
    <property type="entry name" value="SP"/>
    <property type="match status" value="1"/>
</dbReference>
<dbReference type="InterPro" id="IPR036259">
    <property type="entry name" value="MFS_trans_sf"/>
</dbReference>
<evidence type="ECO:0000256" key="2">
    <source>
        <dbReference type="ARBA" id="ARBA00010992"/>
    </source>
</evidence>
<dbReference type="AlphaFoldDB" id="A0A6A6PWZ3"/>
<feature type="transmembrane region" description="Helical" evidence="9">
    <location>
        <begin position="139"/>
        <end position="157"/>
    </location>
</feature>
<feature type="transmembrane region" description="Helical" evidence="9">
    <location>
        <begin position="232"/>
        <end position="249"/>
    </location>
</feature>
<dbReference type="GeneID" id="54474196"/>
<evidence type="ECO:0000313" key="12">
    <source>
        <dbReference type="Proteomes" id="UP000799767"/>
    </source>
</evidence>
<dbReference type="PRINTS" id="PR00171">
    <property type="entry name" value="SUGRTRNSPORT"/>
</dbReference>
<evidence type="ECO:0000259" key="10">
    <source>
        <dbReference type="PROSITE" id="PS50850"/>
    </source>
</evidence>
<dbReference type="Gene3D" id="1.20.1250.20">
    <property type="entry name" value="MFS general substrate transporter like domains"/>
    <property type="match status" value="1"/>
</dbReference>
<feature type="transmembrane region" description="Helical" evidence="9">
    <location>
        <begin position="482"/>
        <end position="501"/>
    </location>
</feature>
<dbReference type="EMBL" id="MU001634">
    <property type="protein sequence ID" value="KAF2484003.1"/>
    <property type="molecule type" value="Genomic_DNA"/>
</dbReference>
<feature type="transmembrane region" description="Helical" evidence="9">
    <location>
        <begin position="163"/>
        <end position="183"/>
    </location>
</feature>
<feature type="transmembrane region" description="Helical" evidence="9">
    <location>
        <begin position="385"/>
        <end position="402"/>
    </location>
</feature>
<feature type="region of interest" description="Disordered" evidence="8">
    <location>
        <begin position="533"/>
        <end position="563"/>
    </location>
</feature>
<comment type="subcellular location">
    <subcellularLocation>
        <location evidence="1">Membrane</location>
        <topology evidence="1">Multi-pass membrane protein</topology>
    </subcellularLocation>
</comment>
<dbReference type="Pfam" id="PF00083">
    <property type="entry name" value="Sugar_tr"/>
    <property type="match status" value="1"/>
</dbReference>
<evidence type="ECO:0000313" key="11">
    <source>
        <dbReference type="EMBL" id="KAF2484003.1"/>
    </source>
</evidence>
<feature type="transmembrane region" description="Helical" evidence="9">
    <location>
        <begin position="107"/>
        <end position="127"/>
    </location>
</feature>
<evidence type="ECO:0000256" key="6">
    <source>
        <dbReference type="ARBA" id="ARBA00023136"/>
    </source>
</evidence>
<dbReference type="GO" id="GO:0005351">
    <property type="term" value="F:carbohydrate:proton symporter activity"/>
    <property type="evidence" value="ECO:0007669"/>
    <property type="project" value="TreeGrafter"/>
</dbReference>
<dbReference type="PANTHER" id="PTHR48022:SF45">
    <property type="entry name" value="MAJOR FACILITATOR SUPERFAMILY (MFS) PROFILE DOMAIN-CONTAINING PROTEIN-RELATED"/>
    <property type="match status" value="1"/>
</dbReference>
<comment type="similarity">
    <text evidence="2 7">Belongs to the major facilitator superfamily. Sugar transporter (TC 2.A.1.1) family.</text>
</comment>
<organism evidence="11 12">
    <name type="scientific">Neohortaea acidophila</name>
    <dbReference type="NCBI Taxonomy" id="245834"/>
    <lineage>
        <taxon>Eukaryota</taxon>
        <taxon>Fungi</taxon>
        <taxon>Dikarya</taxon>
        <taxon>Ascomycota</taxon>
        <taxon>Pezizomycotina</taxon>
        <taxon>Dothideomycetes</taxon>
        <taxon>Dothideomycetidae</taxon>
        <taxon>Mycosphaerellales</taxon>
        <taxon>Teratosphaeriaceae</taxon>
        <taxon>Neohortaea</taxon>
    </lineage>
</organism>
<accession>A0A6A6PWZ3</accession>
<dbReference type="InterPro" id="IPR005829">
    <property type="entry name" value="Sugar_transporter_CS"/>
</dbReference>
<evidence type="ECO:0000256" key="3">
    <source>
        <dbReference type="ARBA" id="ARBA00022448"/>
    </source>
</evidence>
<keyword evidence="6 9" id="KW-0472">Membrane</keyword>
<keyword evidence="5 9" id="KW-1133">Transmembrane helix</keyword>
<feature type="transmembrane region" description="Helical" evidence="9">
    <location>
        <begin position="319"/>
        <end position="339"/>
    </location>
</feature>
<dbReference type="InterPro" id="IPR003663">
    <property type="entry name" value="Sugar/inositol_transpt"/>
</dbReference>
<dbReference type="PROSITE" id="PS00216">
    <property type="entry name" value="SUGAR_TRANSPORT_1"/>
    <property type="match status" value="1"/>
</dbReference>
<dbReference type="PANTHER" id="PTHR48022">
    <property type="entry name" value="PLASTIDIC GLUCOSE TRANSPORTER 4"/>
    <property type="match status" value="1"/>
</dbReference>
<evidence type="ECO:0000256" key="4">
    <source>
        <dbReference type="ARBA" id="ARBA00022692"/>
    </source>
</evidence>
<feature type="domain" description="Major facilitator superfamily (MFS) profile" evidence="10">
    <location>
        <begin position="57"/>
        <end position="505"/>
    </location>
</feature>
<keyword evidence="4 9" id="KW-0812">Transmembrane</keyword>
<keyword evidence="12" id="KW-1185">Reference proteome</keyword>
<feature type="transmembrane region" description="Helical" evidence="9">
    <location>
        <begin position="359"/>
        <end position="378"/>
    </location>
</feature>
<dbReference type="PROSITE" id="PS50850">
    <property type="entry name" value="MFS"/>
    <property type="match status" value="1"/>
</dbReference>
<evidence type="ECO:0000256" key="7">
    <source>
        <dbReference type="RuleBase" id="RU003346"/>
    </source>
</evidence>
<name>A0A6A6PWZ3_9PEZI</name>
<proteinExistence type="inferred from homology"/>
<dbReference type="Proteomes" id="UP000799767">
    <property type="component" value="Unassembled WGS sequence"/>
</dbReference>
<evidence type="ECO:0000256" key="5">
    <source>
        <dbReference type="ARBA" id="ARBA00022989"/>
    </source>
</evidence>
<keyword evidence="3 7" id="KW-0813">Transport</keyword>
<dbReference type="InterPro" id="IPR020846">
    <property type="entry name" value="MFS_dom"/>
</dbReference>
<feature type="transmembrane region" description="Helical" evidence="9">
    <location>
        <begin position="414"/>
        <end position="438"/>
    </location>
</feature>
<feature type="transmembrane region" description="Helical" evidence="9">
    <location>
        <begin position="450"/>
        <end position="476"/>
    </location>
</feature>
<dbReference type="SUPFAM" id="SSF103473">
    <property type="entry name" value="MFS general substrate transporter"/>
    <property type="match status" value="1"/>
</dbReference>
<evidence type="ECO:0000256" key="1">
    <source>
        <dbReference type="ARBA" id="ARBA00004141"/>
    </source>
</evidence>
<dbReference type="InterPro" id="IPR005828">
    <property type="entry name" value="MFS_sugar_transport-like"/>
</dbReference>
<dbReference type="GO" id="GO:0016020">
    <property type="term" value="C:membrane"/>
    <property type="evidence" value="ECO:0007669"/>
    <property type="project" value="UniProtKB-SubCell"/>
</dbReference>
<dbReference type="RefSeq" id="XP_033590573.1">
    <property type="nucleotide sequence ID" value="XM_033733194.1"/>
</dbReference>
<feature type="compositionally biased region" description="Basic and acidic residues" evidence="8">
    <location>
        <begin position="548"/>
        <end position="563"/>
    </location>
</feature>
<evidence type="ECO:0000256" key="8">
    <source>
        <dbReference type="SAM" id="MobiDB-lite"/>
    </source>
</evidence>
<sequence length="563" mass="61128">MQRHGIRQGLSDIGDVFSSSSYLFLASFPLDLFSQTQAAKMKKYLGLRGSRITTAALALIVGPSYTAFGYNQGVAGNVLTLPTFVETFPGINTLTTTGAQQSHNSTIQGVVTALFVLGATFGALTCIKVGDMLGRRKTIFYSTIVATIGAILMASSFSLAQLIVSRLILGLGSGGYTASVPVWQSEISGAQHRGAFVNVEGIFLGAGITISLLIDFGFFFVKDSSVSWRFPFAIQIVFFLMVIAFIFFLPESPRWLVKKGRIDEARETMAVLQDVAVDDESITRDIAMMQHSLELAARAGNPGPQNLLKMGDQRIFNRALVAILGQAFQQLCGVSLTVAYATTIYEEHLGFGAVKARGLAIAMESLLIFGGLATVLTVDRFGRRPLMLLSSATMAICFSVVAGTTSAPQNKGSLYAATFFLFLYTPFFALGFLSNTNLYATEVAPLEYRAAIAGVSTATSWLSNFLVVLVTPIGFANIGYRYWIVYACINAAIVPTVYFLFPETCDLSLEQMDDVFGRSNNFFDPPKIARKERRQLKKGESVLEEGLDNGRDSESKADVSFKE</sequence>
<dbReference type="InterPro" id="IPR050360">
    <property type="entry name" value="MFS_Sugar_Transporters"/>
</dbReference>
<protein>
    <submittedName>
        <fullName evidence="11">General substrate transporter</fullName>
    </submittedName>
</protein>
<evidence type="ECO:0000256" key="9">
    <source>
        <dbReference type="SAM" id="Phobius"/>
    </source>
</evidence>
<feature type="transmembrane region" description="Helical" evidence="9">
    <location>
        <begin position="52"/>
        <end position="70"/>
    </location>
</feature>
<feature type="transmembrane region" description="Helical" evidence="9">
    <location>
        <begin position="195"/>
        <end position="220"/>
    </location>
</feature>
<dbReference type="OrthoDB" id="6612291at2759"/>